<gene>
    <name evidence="1" type="ORF">MT2528_0428</name>
    <name evidence="2" type="ORF">NVI5450_0412</name>
</gene>
<evidence type="ECO:0000313" key="4">
    <source>
        <dbReference type="Proteomes" id="UP000183794"/>
    </source>
</evidence>
<evidence type="ECO:0000313" key="3">
    <source>
        <dbReference type="Proteomes" id="UP000182660"/>
    </source>
</evidence>
<accession>A0A1K9YQM8</accession>
<dbReference type="Proteomes" id="UP000183794">
    <property type="component" value="Unassembled WGS sequence"/>
</dbReference>
<dbReference type="Proteomes" id="UP000182660">
    <property type="component" value="Unassembled WGS sequence"/>
</dbReference>
<keyword evidence="3" id="KW-1185">Reference proteome</keyword>
<name>A0A1K9YQM8_9GAMM</name>
<dbReference type="AlphaFoldDB" id="A0A1K9YQM8"/>
<dbReference type="EMBL" id="FPLD01000014">
    <property type="protein sequence ID" value="SGY84647.1"/>
    <property type="molecule type" value="Genomic_DNA"/>
</dbReference>
<reference evidence="2 4" key="2">
    <citation type="submission" date="2016-11" db="EMBL/GenBank/DDBJ databases">
        <authorList>
            <person name="Jaros S."/>
            <person name="Januszkiewicz K."/>
            <person name="Wedrychowicz H."/>
        </authorList>
    </citation>
    <scope>NUCLEOTIDE SEQUENCE [LARGE SCALE GENOMIC DNA]</scope>
    <source>
        <strain evidence="2">NVI 5450</strain>
    </source>
</reference>
<reference evidence="1 3" key="1">
    <citation type="submission" date="2016-11" db="EMBL/GenBank/DDBJ databases">
        <authorList>
            <person name="Klemetsen T."/>
        </authorList>
    </citation>
    <scope>NUCLEOTIDE SEQUENCE [LARGE SCALE GENOMIC DNA]</scope>
    <source>
        <strain evidence="1">MT 2528</strain>
    </source>
</reference>
<organism evidence="2 4">
    <name type="scientific">Moritella viscosa</name>
    <dbReference type="NCBI Taxonomy" id="80854"/>
    <lineage>
        <taxon>Bacteria</taxon>
        <taxon>Pseudomonadati</taxon>
        <taxon>Pseudomonadota</taxon>
        <taxon>Gammaproteobacteria</taxon>
        <taxon>Alteromonadales</taxon>
        <taxon>Moritellaceae</taxon>
        <taxon>Moritella</taxon>
    </lineage>
</organism>
<protein>
    <submittedName>
        <fullName evidence="2">Uncharacterized protein</fullName>
    </submittedName>
</protein>
<evidence type="ECO:0000313" key="2">
    <source>
        <dbReference type="EMBL" id="SGY84647.1"/>
    </source>
</evidence>
<evidence type="ECO:0000313" key="1">
    <source>
        <dbReference type="EMBL" id="SGY83419.1"/>
    </source>
</evidence>
<proteinExistence type="predicted"/>
<sequence length="37" mass="4166">MTQIDYLNSTIANAINLPQIITKPATMSKHIPWPQTN</sequence>
<dbReference type="EMBL" id="FPLJ01000016">
    <property type="protein sequence ID" value="SGY83419.1"/>
    <property type="molecule type" value="Genomic_DNA"/>
</dbReference>